<dbReference type="RefSeq" id="WP_344646926.1">
    <property type="nucleotide sequence ID" value="NZ_BAAAGX010000002.1"/>
</dbReference>
<dbReference type="Proteomes" id="UP001500967">
    <property type="component" value="Unassembled WGS sequence"/>
</dbReference>
<gene>
    <name evidence="3" type="ORF">GCM10009539_03540</name>
</gene>
<name>A0ABP3D298_9ACTN</name>
<evidence type="ECO:0000259" key="2">
    <source>
        <dbReference type="PROSITE" id="PS50943"/>
    </source>
</evidence>
<evidence type="ECO:0000313" key="4">
    <source>
        <dbReference type="Proteomes" id="UP001500967"/>
    </source>
</evidence>
<dbReference type="InterPro" id="IPR001387">
    <property type="entry name" value="Cro/C1-type_HTH"/>
</dbReference>
<dbReference type="InterPro" id="IPR010982">
    <property type="entry name" value="Lambda_DNA-bd_dom_sf"/>
</dbReference>
<dbReference type="SMART" id="SM00530">
    <property type="entry name" value="HTH_XRE"/>
    <property type="match status" value="1"/>
</dbReference>
<dbReference type="EMBL" id="BAAAGX010000002">
    <property type="protein sequence ID" value="GAA0221617.1"/>
    <property type="molecule type" value="Genomic_DNA"/>
</dbReference>
<dbReference type="Pfam" id="PF17765">
    <property type="entry name" value="MLTR_LBD"/>
    <property type="match status" value="1"/>
</dbReference>
<dbReference type="PANTHER" id="PTHR35010:SF2">
    <property type="entry name" value="BLL4672 PROTEIN"/>
    <property type="match status" value="1"/>
</dbReference>
<keyword evidence="4" id="KW-1185">Reference proteome</keyword>
<protein>
    <submittedName>
        <fullName evidence="3">Helix-turn-helix transcriptional regulator</fullName>
    </submittedName>
</protein>
<dbReference type="Gene3D" id="1.10.260.40">
    <property type="entry name" value="lambda repressor-like DNA-binding domains"/>
    <property type="match status" value="1"/>
</dbReference>
<feature type="domain" description="HTH cro/C1-type" evidence="2">
    <location>
        <begin position="36"/>
        <end position="84"/>
    </location>
</feature>
<reference evidence="4" key="1">
    <citation type="journal article" date="2019" name="Int. J. Syst. Evol. Microbiol.">
        <title>The Global Catalogue of Microorganisms (GCM) 10K type strain sequencing project: providing services to taxonomists for standard genome sequencing and annotation.</title>
        <authorList>
            <consortium name="The Broad Institute Genomics Platform"/>
            <consortium name="The Broad Institute Genome Sequencing Center for Infectious Disease"/>
            <person name="Wu L."/>
            <person name="Ma J."/>
        </authorList>
    </citation>
    <scope>NUCLEOTIDE SEQUENCE [LARGE SCALE GENOMIC DNA]</scope>
    <source>
        <strain evidence="4">JCM 10425</strain>
    </source>
</reference>
<proteinExistence type="predicted"/>
<evidence type="ECO:0000313" key="3">
    <source>
        <dbReference type="EMBL" id="GAA0221617.1"/>
    </source>
</evidence>
<dbReference type="PROSITE" id="PS50943">
    <property type="entry name" value="HTH_CROC1"/>
    <property type="match status" value="1"/>
</dbReference>
<dbReference type="InterPro" id="IPR041413">
    <property type="entry name" value="MLTR_LBD"/>
</dbReference>
<dbReference type="SUPFAM" id="SSF47413">
    <property type="entry name" value="lambda repressor-like DNA-binding domains"/>
    <property type="match status" value="1"/>
</dbReference>
<dbReference type="Gene3D" id="3.30.450.180">
    <property type="match status" value="1"/>
</dbReference>
<evidence type="ECO:0000256" key="1">
    <source>
        <dbReference type="SAM" id="MobiDB-lite"/>
    </source>
</evidence>
<feature type="region of interest" description="Disordered" evidence="1">
    <location>
        <begin position="86"/>
        <end position="106"/>
    </location>
</feature>
<sequence>MDGRRQLGEFLRTRRSQVRPDDLGLVGHGERRRVPGLRREELALLAGVSASYYARLEQGYSLNASAEVLDALARALRLGETERRHLHDLAGGARTRPGARRPAPERPTPALAELVDALGDVPALVLGRYGDVLAWNSTGHALFAGHLDAGSPATTRDRPNMARLVFLDAHTRALYADWPAKARAVVGTLRLAAGQYPGDAGLAALVGELTVRSPEFGDLWARHRVKAGDDATYEMRHPTVGTLTVTQQALRTEQGGTVVIATTEPGSPSREAMALLAHNTAFAPGAATPEPSPAPRR</sequence>
<dbReference type="PANTHER" id="PTHR35010">
    <property type="entry name" value="BLL4672 PROTEIN-RELATED"/>
    <property type="match status" value="1"/>
</dbReference>
<dbReference type="Pfam" id="PF13560">
    <property type="entry name" value="HTH_31"/>
    <property type="match status" value="1"/>
</dbReference>
<accession>A0ABP3D298</accession>
<comment type="caution">
    <text evidence="3">The sequence shown here is derived from an EMBL/GenBank/DDBJ whole genome shotgun (WGS) entry which is preliminary data.</text>
</comment>
<dbReference type="CDD" id="cd00093">
    <property type="entry name" value="HTH_XRE"/>
    <property type="match status" value="1"/>
</dbReference>
<organism evidence="3 4">
    <name type="scientific">Cryptosporangium japonicum</name>
    <dbReference type="NCBI Taxonomy" id="80872"/>
    <lineage>
        <taxon>Bacteria</taxon>
        <taxon>Bacillati</taxon>
        <taxon>Actinomycetota</taxon>
        <taxon>Actinomycetes</taxon>
        <taxon>Cryptosporangiales</taxon>
        <taxon>Cryptosporangiaceae</taxon>
        <taxon>Cryptosporangium</taxon>
    </lineage>
</organism>